<dbReference type="Proteomes" id="UP000436006">
    <property type="component" value="Unassembled WGS sequence"/>
</dbReference>
<dbReference type="RefSeq" id="WP_157587087.1">
    <property type="nucleotide sequence ID" value="NZ_WPIN01000007.1"/>
</dbReference>
<comment type="caution">
    <text evidence="1">The sequence shown here is derived from an EMBL/GenBank/DDBJ whole genome shotgun (WGS) entry which is preliminary data.</text>
</comment>
<dbReference type="AlphaFoldDB" id="A0A7K1SF62"/>
<dbReference type="PROSITE" id="PS51257">
    <property type="entry name" value="PROKAR_LIPOPROTEIN"/>
    <property type="match status" value="1"/>
</dbReference>
<accession>A0A7K1SF62</accession>
<gene>
    <name evidence="1" type="ORF">GO755_20120</name>
</gene>
<dbReference type="EMBL" id="WPIN01000007">
    <property type="protein sequence ID" value="MVM32364.1"/>
    <property type="molecule type" value="Genomic_DNA"/>
</dbReference>
<keyword evidence="2" id="KW-1185">Reference proteome</keyword>
<reference evidence="1 2" key="1">
    <citation type="submission" date="2019-12" db="EMBL/GenBank/DDBJ databases">
        <title>Spirosoma sp. HMF4905 genome sequencing and assembly.</title>
        <authorList>
            <person name="Kang H."/>
            <person name="Cha I."/>
            <person name="Kim H."/>
            <person name="Joh K."/>
        </authorList>
    </citation>
    <scope>NUCLEOTIDE SEQUENCE [LARGE SCALE GENOMIC DNA]</scope>
    <source>
        <strain evidence="1 2">HMF4905</strain>
    </source>
</reference>
<name>A0A7K1SF62_9BACT</name>
<protein>
    <recommendedName>
        <fullName evidence="3">Lipocalin-like domain-containing protein</fullName>
    </recommendedName>
</protein>
<evidence type="ECO:0000313" key="1">
    <source>
        <dbReference type="EMBL" id="MVM32364.1"/>
    </source>
</evidence>
<proteinExistence type="predicted"/>
<evidence type="ECO:0000313" key="2">
    <source>
        <dbReference type="Proteomes" id="UP000436006"/>
    </source>
</evidence>
<sequence>MKKQLLFCAFVGMMTACQHETDIQPTLPTLAGEVAGTYRTNVYLDPSRVAIPAAQMPYTELKAESDSSVTLVYNTQYLTKTSQSIQHIQLSRQADLIQLRVADSSIGTLQTDRIFTDSGMEKQGKLLRVNIQTDSKTQQSFAGVK</sequence>
<evidence type="ECO:0008006" key="3">
    <source>
        <dbReference type="Google" id="ProtNLM"/>
    </source>
</evidence>
<organism evidence="1 2">
    <name type="scientific">Spirosoma arboris</name>
    <dbReference type="NCBI Taxonomy" id="2682092"/>
    <lineage>
        <taxon>Bacteria</taxon>
        <taxon>Pseudomonadati</taxon>
        <taxon>Bacteroidota</taxon>
        <taxon>Cytophagia</taxon>
        <taxon>Cytophagales</taxon>
        <taxon>Cytophagaceae</taxon>
        <taxon>Spirosoma</taxon>
    </lineage>
</organism>